<dbReference type="PATRIC" id="fig|1566026.4.peg.2221"/>
<evidence type="ECO:0000313" key="3">
    <source>
        <dbReference type="Proteomes" id="UP000036908"/>
    </source>
</evidence>
<dbReference type="OrthoDB" id="1117514at2"/>
<evidence type="ECO:0000256" key="1">
    <source>
        <dbReference type="SAM" id="SignalP"/>
    </source>
</evidence>
<dbReference type="Proteomes" id="UP000036908">
    <property type="component" value="Unassembled WGS sequence"/>
</dbReference>
<protein>
    <submittedName>
        <fullName evidence="2">Uncharacterized protein</fullName>
    </submittedName>
</protein>
<keyword evidence="3" id="KW-1185">Reference proteome</keyword>
<feature type="chain" id="PRO_5005579882" evidence="1">
    <location>
        <begin position="21"/>
        <end position="184"/>
    </location>
</feature>
<name>A0A0L8AGV4_9BACT</name>
<proteinExistence type="predicted"/>
<dbReference type="RefSeq" id="WP_053225119.1">
    <property type="nucleotide sequence ID" value="NZ_JSVA01000035.1"/>
</dbReference>
<accession>A0A0L8AGV4</accession>
<dbReference type="AlphaFoldDB" id="A0A0L8AGV4"/>
<feature type="signal peptide" evidence="1">
    <location>
        <begin position="1"/>
        <end position="20"/>
    </location>
</feature>
<organism evidence="2 3">
    <name type="scientific">Roseivirga seohaensis subsp. aquiponti</name>
    <dbReference type="NCBI Taxonomy" id="1566026"/>
    <lineage>
        <taxon>Bacteria</taxon>
        <taxon>Pseudomonadati</taxon>
        <taxon>Bacteroidota</taxon>
        <taxon>Cytophagia</taxon>
        <taxon>Cytophagales</taxon>
        <taxon>Roseivirgaceae</taxon>
        <taxon>Roseivirga</taxon>
    </lineage>
</organism>
<dbReference type="EMBL" id="JSVA01000035">
    <property type="protein sequence ID" value="KOF01380.1"/>
    <property type="molecule type" value="Genomic_DNA"/>
</dbReference>
<reference evidence="3" key="1">
    <citation type="submission" date="2014-11" db="EMBL/GenBank/DDBJ databases">
        <title>Genome sequencing of Roseivirga sp. D-25.</title>
        <authorList>
            <person name="Selvaratnam C."/>
            <person name="Thevarajoo S."/>
            <person name="Goh K.M."/>
            <person name="Eee R."/>
            <person name="Chan K.-G."/>
            <person name="Chong C.S."/>
        </authorList>
    </citation>
    <scope>NUCLEOTIDE SEQUENCE [LARGE SCALE GENOMIC DNA]</scope>
    <source>
        <strain evidence="3">D-25</strain>
    </source>
</reference>
<sequence>MVRGWCFIFLLSLISSFARSQSLDINITRGTDLNFTFNTIRQYNNGIILAGATEITVESSAQWDLYVGAQTNVPGRWDLLDSYSSAGTSNVPVSILELRASSPGGTSQQSAFFQLQDNSSPIFLIGSAADDPLTASGIGANAPGDPSSNAFTHRFRIDYKLTPTMGYSAGVYSMTVVFTLAEDL</sequence>
<evidence type="ECO:0000313" key="2">
    <source>
        <dbReference type="EMBL" id="KOF01380.1"/>
    </source>
</evidence>
<comment type="caution">
    <text evidence="2">The sequence shown here is derived from an EMBL/GenBank/DDBJ whole genome shotgun (WGS) entry which is preliminary data.</text>
</comment>
<keyword evidence="1" id="KW-0732">Signal</keyword>
<gene>
    <name evidence="2" type="ORF">OB69_17885</name>
</gene>